<reference evidence="1 2" key="1">
    <citation type="journal article" date="2024" name="G3 (Bethesda)">
        <title>Genome assembly of Hibiscus sabdariffa L. provides insights into metabolisms of medicinal natural products.</title>
        <authorList>
            <person name="Kim T."/>
        </authorList>
    </citation>
    <scope>NUCLEOTIDE SEQUENCE [LARGE SCALE GENOMIC DNA]</scope>
    <source>
        <strain evidence="1">TK-2024</strain>
        <tissue evidence="1">Old leaves</tissue>
    </source>
</reference>
<keyword evidence="2" id="KW-1185">Reference proteome</keyword>
<name>A0ABR2AWE3_9ROSI</name>
<organism evidence="1 2">
    <name type="scientific">Hibiscus sabdariffa</name>
    <name type="common">roselle</name>
    <dbReference type="NCBI Taxonomy" id="183260"/>
    <lineage>
        <taxon>Eukaryota</taxon>
        <taxon>Viridiplantae</taxon>
        <taxon>Streptophyta</taxon>
        <taxon>Embryophyta</taxon>
        <taxon>Tracheophyta</taxon>
        <taxon>Spermatophyta</taxon>
        <taxon>Magnoliopsida</taxon>
        <taxon>eudicotyledons</taxon>
        <taxon>Gunneridae</taxon>
        <taxon>Pentapetalae</taxon>
        <taxon>rosids</taxon>
        <taxon>malvids</taxon>
        <taxon>Malvales</taxon>
        <taxon>Malvaceae</taxon>
        <taxon>Malvoideae</taxon>
        <taxon>Hibiscus</taxon>
    </lineage>
</organism>
<evidence type="ECO:0000313" key="2">
    <source>
        <dbReference type="Proteomes" id="UP001472677"/>
    </source>
</evidence>
<accession>A0ABR2AWE3</accession>
<dbReference type="Proteomes" id="UP001472677">
    <property type="component" value="Unassembled WGS sequence"/>
</dbReference>
<sequence length="101" mass="11796">MEKLIHHFVWGSSNVTSGLPLVKWETIQKPIEDGGLGFKNLHQQNMTFLLKIGYQFVCDVDKLWVQVLRAKYKWEETLSLEITWSNSSRLWKGLSDVWSSI</sequence>
<dbReference type="EMBL" id="JBBPBM010000259">
    <property type="protein sequence ID" value="KAK8498493.1"/>
    <property type="molecule type" value="Genomic_DNA"/>
</dbReference>
<gene>
    <name evidence="1" type="ORF">V6N12_038468</name>
</gene>
<comment type="caution">
    <text evidence="1">The sequence shown here is derived from an EMBL/GenBank/DDBJ whole genome shotgun (WGS) entry which is preliminary data.</text>
</comment>
<proteinExistence type="predicted"/>
<protein>
    <submittedName>
        <fullName evidence="1">Uncharacterized protein</fullName>
    </submittedName>
</protein>
<evidence type="ECO:0000313" key="1">
    <source>
        <dbReference type="EMBL" id="KAK8498493.1"/>
    </source>
</evidence>